<evidence type="ECO:0000313" key="2">
    <source>
        <dbReference type="EMBL" id="UWU14380.1"/>
    </source>
</evidence>
<sequence>MDAALLDARQDMAKRVRDHSKSLSPRQQELVSRMLQTALDRLPVEPTKLKPDMVDAQFDEAFRDGTAPTMWSFNIWNYRF</sequence>
<dbReference type="EMBL" id="CP104143">
    <property type="protein sequence ID" value="UWU14380.1"/>
    <property type="molecule type" value="Genomic_DNA"/>
</dbReference>
<proteinExistence type="predicted"/>
<organism evidence="1 3">
    <name type="scientific">Rhizobium sullae</name>
    <name type="common">Rhizobium hedysari</name>
    <dbReference type="NCBI Taxonomy" id="50338"/>
    <lineage>
        <taxon>Bacteria</taxon>
        <taxon>Pseudomonadati</taxon>
        <taxon>Pseudomonadota</taxon>
        <taxon>Alphaproteobacteria</taxon>
        <taxon>Hyphomicrobiales</taxon>
        <taxon>Rhizobiaceae</taxon>
        <taxon>Rhizobium/Agrobacterium group</taxon>
        <taxon>Rhizobium</taxon>
    </lineage>
</organism>
<evidence type="ECO:0000313" key="3">
    <source>
        <dbReference type="Proteomes" id="UP000232164"/>
    </source>
</evidence>
<evidence type="ECO:0000313" key="1">
    <source>
        <dbReference type="EMBL" id="PKA44143.1"/>
    </source>
</evidence>
<reference evidence="1 3" key="1">
    <citation type="submission" date="2017-11" db="EMBL/GenBank/DDBJ databases">
        <authorList>
            <person name="Han C.G."/>
        </authorList>
    </citation>
    <scope>NUCLEOTIDE SEQUENCE [LARGE SCALE GENOMIC DNA]</scope>
    <source>
        <strain evidence="1 3">HCNT1</strain>
    </source>
</reference>
<reference evidence="2" key="3">
    <citation type="submission" date="2022-09" db="EMBL/GenBank/DDBJ databases">
        <title>Australian commercial rhizobial inoculants.</title>
        <authorList>
            <person name="Kohlmeier M.G."/>
            <person name="O'Hara G.W."/>
            <person name="Colombi E."/>
            <person name="Ramsay J.P."/>
            <person name="Terpolilli J."/>
        </authorList>
    </citation>
    <scope>NUCLEOTIDE SEQUENCE</scope>
    <source>
        <strain evidence="2">WSM1592</strain>
    </source>
</reference>
<evidence type="ECO:0000313" key="4">
    <source>
        <dbReference type="Proteomes" id="UP001060123"/>
    </source>
</evidence>
<accession>A0A2N0DDG8</accession>
<dbReference type="EMBL" id="PIQN01000005">
    <property type="protein sequence ID" value="PKA44143.1"/>
    <property type="molecule type" value="Genomic_DNA"/>
</dbReference>
<keyword evidence="4" id="KW-1185">Reference proteome</keyword>
<dbReference type="STRING" id="1041146.GCA_000427985_01168"/>
<dbReference type="RefSeq" id="WP_027510659.1">
    <property type="nucleotide sequence ID" value="NZ_CP104143.1"/>
</dbReference>
<reference evidence="1 3" key="2">
    <citation type="submission" date="2017-12" db="EMBL/GenBank/DDBJ databases">
        <title>Genome sequence of Rhizobium sullae HCNT1 isolated from Sulla coronaria nodules and featuring peculiar denitrification phenotypes.</title>
        <authorList>
            <person name="De Diego-Diaz B."/>
            <person name="Treu L."/>
            <person name="Campanaro S."/>
            <person name="Da Silva Duarte V."/>
            <person name="Basaglia M."/>
            <person name="Favaro L."/>
            <person name="Casella S."/>
            <person name="Squartini A."/>
        </authorList>
    </citation>
    <scope>NUCLEOTIDE SEQUENCE [LARGE SCALE GENOMIC DNA]</scope>
    <source>
        <strain evidence="1 3">HCNT1</strain>
    </source>
</reference>
<dbReference type="AlphaFoldDB" id="A0A2N0DDG8"/>
<gene>
    <name evidence="1" type="ORF">CWR43_07545</name>
    <name evidence="2" type="ORF">N2599_20080</name>
</gene>
<dbReference type="Proteomes" id="UP000232164">
    <property type="component" value="Unassembled WGS sequence"/>
</dbReference>
<dbReference type="Proteomes" id="UP001060123">
    <property type="component" value="Chromosome"/>
</dbReference>
<protein>
    <submittedName>
        <fullName evidence="1">Uncharacterized protein</fullName>
    </submittedName>
</protein>
<dbReference type="NCBIfam" id="NF041299">
    <property type="entry name" value="RiPP_near_DynW"/>
    <property type="match status" value="1"/>
</dbReference>
<name>A0A2N0DDG8_RHISU</name>